<keyword evidence="2" id="KW-0238">DNA-binding</keyword>
<dbReference type="Proteomes" id="UP000494330">
    <property type="component" value="Unassembled WGS sequence"/>
</dbReference>
<gene>
    <name evidence="5" type="ORF">BPA30113_04828</name>
</gene>
<dbReference type="AlphaFoldDB" id="A0A6P2P6P6"/>
<dbReference type="GO" id="GO:0000976">
    <property type="term" value="F:transcription cis-regulatory region binding"/>
    <property type="evidence" value="ECO:0007669"/>
    <property type="project" value="TreeGrafter"/>
</dbReference>
<dbReference type="InterPro" id="IPR032687">
    <property type="entry name" value="AraC-type_N"/>
</dbReference>
<dbReference type="Pfam" id="PF12625">
    <property type="entry name" value="Arabinose_bd"/>
    <property type="match status" value="1"/>
</dbReference>
<keyword evidence="1" id="KW-0805">Transcription regulation</keyword>
<sequence>MNVWNFARSPASVLLMIDFGRDRGIAPSALLKGAQLTLKQLADPDFTVLAAQELAVASNLLDLTAGEPDVGLKVGLSYQLSAYGLLGYGLLSSATGMDAVALAGRYLALTYTFVAMTFRREGRHDAIRFDASPELAANVQRFFVERAMGATCRVLRDVIGGAFELATFDLAYGAAPGSDVRQPVPGAQVRHGQPANTLTFEHALLERPLPQANAATAAMCERMCAELVTRRRTRVDLVSFLNEYLATRPFDRPPLLKDIATLLNTSERTLKRRLQEEGACFRDISNAVRKARAQALIAEGRLSIKEIAQELGFSDMSSFSQAYKRWTGVAPSVSRQGTAAP</sequence>
<dbReference type="InterPro" id="IPR020449">
    <property type="entry name" value="Tscrpt_reg_AraC-type_HTH"/>
</dbReference>
<dbReference type="PROSITE" id="PS01124">
    <property type="entry name" value="HTH_ARAC_FAMILY_2"/>
    <property type="match status" value="1"/>
</dbReference>
<dbReference type="RefSeq" id="WP_031401055.1">
    <property type="nucleotide sequence ID" value="NZ_CABVQD010000019.1"/>
</dbReference>
<protein>
    <submittedName>
        <fullName evidence="5">AraC family transcriptional regulator</fullName>
    </submittedName>
</protein>
<dbReference type="GO" id="GO:0003700">
    <property type="term" value="F:DNA-binding transcription factor activity"/>
    <property type="evidence" value="ECO:0007669"/>
    <property type="project" value="InterPro"/>
</dbReference>
<evidence type="ECO:0000313" key="5">
    <source>
        <dbReference type="EMBL" id="VWC02861.1"/>
    </source>
</evidence>
<proteinExistence type="predicted"/>
<dbReference type="InterPro" id="IPR009057">
    <property type="entry name" value="Homeodomain-like_sf"/>
</dbReference>
<keyword evidence="3" id="KW-0804">Transcription</keyword>
<dbReference type="PRINTS" id="PR00032">
    <property type="entry name" value="HTHARAC"/>
</dbReference>
<feature type="domain" description="HTH araC/xylS-type" evidence="4">
    <location>
        <begin position="235"/>
        <end position="337"/>
    </location>
</feature>
<dbReference type="SMART" id="SM00342">
    <property type="entry name" value="HTH_ARAC"/>
    <property type="match status" value="1"/>
</dbReference>
<evidence type="ECO:0000256" key="3">
    <source>
        <dbReference type="ARBA" id="ARBA00023163"/>
    </source>
</evidence>
<dbReference type="Gene3D" id="1.10.10.60">
    <property type="entry name" value="Homeodomain-like"/>
    <property type="match status" value="1"/>
</dbReference>
<accession>A0A6P2P6P6</accession>
<evidence type="ECO:0000259" key="4">
    <source>
        <dbReference type="PROSITE" id="PS01124"/>
    </source>
</evidence>
<evidence type="ECO:0000256" key="1">
    <source>
        <dbReference type="ARBA" id="ARBA00023015"/>
    </source>
</evidence>
<dbReference type="InterPro" id="IPR018060">
    <property type="entry name" value="HTH_AraC"/>
</dbReference>
<dbReference type="PANTHER" id="PTHR47894:SF1">
    <property type="entry name" value="HTH-TYPE TRANSCRIPTIONAL REGULATOR VQSM"/>
    <property type="match status" value="1"/>
</dbReference>
<dbReference type="PANTHER" id="PTHR47894">
    <property type="entry name" value="HTH-TYPE TRANSCRIPTIONAL REGULATOR GADX"/>
    <property type="match status" value="1"/>
</dbReference>
<dbReference type="Pfam" id="PF12833">
    <property type="entry name" value="HTH_18"/>
    <property type="match status" value="1"/>
</dbReference>
<evidence type="ECO:0000256" key="2">
    <source>
        <dbReference type="ARBA" id="ARBA00023125"/>
    </source>
</evidence>
<reference evidence="5 6" key="1">
    <citation type="submission" date="2019-09" db="EMBL/GenBank/DDBJ databases">
        <authorList>
            <person name="Depoorter E."/>
        </authorList>
    </citation>
    <scope>NUCLEOTIDE SEQUENCE [LARGE SCALE GENOMIC DNA]</scope>
    <source>
        <strain evidence="5">LMG 30113</strain>
    </source>
</reference>
<evidence type="ECO:0000313" key="6">
    <source>
        <dbReference type="Proteomes" id="UP000494330"/>
    </source>
</evidence>
<dbReference type="GO" id="GO:0005829">
    <property type="term" value="C:cytosol"/>
    <property type="evidence" value="ECO:0007669"/>
    <property type="project" value="TreeGrafter"/>
</dbReference>
<name>A0A6P2P6P6_9BURK</name>
<dbReference type="SUPFAM" id="SSF46689">
    <property type="entry name" value="Homeodomain-like"/>
    <property type="match status" value="1"/>
</dbReference>
<keyword evidence="6" id="KW-1185">Reference proteome</keyword>
<organism evidence="5 6">
    <name type="scientific">Burkholderia paludis</name>
    <dbReference type="NCBI Taxonomy" id="1506587"/>
    <lineage>
        <taxon>Bacteria</taxon>
        <taxon>Pseudomonadati</taxon>
        <taxon>Pseudomonadota</taxon>
        <taxon>Betaproteobacteria</taxon>
        <taxon>Burkholderiales</taxon>
        <taxon>Burkholderiaceae</taxon>
        <taxon>Burkholderia</taxon>
        <taxon>Burkholderia cepacia complex</taxon>
    </lineage>
</organism>
<dbReference type="EMBL" id="CABVQD010000019">
    <property type="protein sequence ID" value="VWC02861.1"/>
    <property type="molecule type" value="Genomic_DNA"/>
</dbReference>